<organism evidence="2 3">
    <name type="scientific">Bugula neritina</name>
    <name type="common">Brown bryozoan</name>
    <name type="synonym">Sertularia neritina</name>
    <dbReference type="NCBI Taxonomy" id="10212"/>
    <lineage>
        <taxon>Eukaryota</taxon>
        <taxon>Metazoa</taxon>
        <taxon>Spiralia</taxon>
        <taxon>Lophotrochozoa</taxon>
        <taxon>Bryozoa</taxon>
        <taxon>Gymnolaemata</taxon>
        <taxon>Cheilostomatida</taxon>
        <taxon>Flustrina</taxon>
        <taxon>Buguloidea</taxon>
        <taxon>Bugulidae</taxon>
        <taxon>Bugula</taxon>
    </lineage>
</organism>
<gene>
    <name evidence="2" type="ORF">EB796_011743</name>
</gene>
<dbReference type="GO" id="GO:0007165">
    <property type="term" value="P:signal transduction"/>
    <property type="evidence" value="ECO:0007669"/>
    <property type="project" value="InterPro"/>
</dbReference>
<dbReference type="PROSITE" id="PS50017">
    <property type="entry name" value="DEATH_DOMAIN"/>
    <property type="match status" value="1"/>
</dbReference>
<dbReference type="EMBL" id="VXIV02001774">
    <property type="protein sequence ID" value="KAF6029955.1"/>
    <property type="molecule type" value="Genomic_DNA"/>
</dbReference>
<dbReference type="AlphaFoldDB" id="A0A7J7JVS2"/>
<evidence type="ECO:0000313" key="2">
    <source>
        <dbReference type="EMBL" id="KAF6029955.1"/>
    </source>
</evidence>
<proteinExistence type="predicted"/>
<dbReference type="InterPro" id="IPR000488">
    <property type="entry name" value="Death_dom"/>
</dbReference>
<feature type="domain" description="Death" evidence="1">
    <location>
        <begin position="149"/>
        <end position="206"/>
    </location>
</feature>
<evidence type="ECO:0000313" key="3">
    <source>
        <dbReference type="Proteomes" id="UP000593567"/>
    </source>
</evidence>
<sequence length="226" mass="26613">MVYMLVDDLYLRNEKRSMVEQRIEDLETRVTQQSFNYQNMVRKNLSCVNGIEEALEAKSTPELYRILRRLKQDLILDKPMGQLPSDNPLFKLKSKNQTVSRSSHTMEIIHEMETTPFPLTKPLRKQCGETHIRYLIPEIKQALCNELSLEKYTGGDWRAFAQRIGVSSETIQFWRRMNMKNPMEQVLTFWKDSKGATMTMLHRHLKHPHINALIPAKLISDFYQVD</sequence>
<protein>
    <recommendedName>
        <fullName evidence="1">Death domain-containing protein</fullName>
    </recommendedName>
</protein>
<accession>A0A7J7JVS2</accession>
<dbReference type="Pfam" id="PF00531">
    <property type="entry name" value="Death"/>
    <property type="match status" value="1"/>
</dbReference>
<name>A0A7J7JVS2_BUGNE</name>
<comment type="caution">
    <text evidence="2">The sequence shown here is derived from an EMBL/GenBank/DDBJ whole genome shotgun (WGS) entry which is preliminary data.</text>
</comment>
<dbReference type="Gene3D" id="1.10.533.10">
    <property type="entry name" value="Death Domain, Fas"/>
    <property type="match status" value="1"/>
</dbReference>
<dbReference type="InterPro" id="IPR011029">
    <property type="entry name" value="DEATH-like_dom_sf"/>
</dbReference>
<dbReference type="Proteomes" id="UP000593567">
    <property type="component" value="Unassembled WGS sequence"/>
</dbReference>
<evidence type="ECO:0000259" key="1">
    <source>
        <dbReference type="PROSITE" id="PS50017"/>
    </source>
</evidence>
<keyword evidence="3" id="KW-1185">Reference proteome</keyword>
<dbReference type="SUPFAM" id="SSF47986">
    <property type="entry name" value="DEATH domain"/>
    <property type="match status" value="1"/>
</dbReference>
<reference evidence="2" key="1">
    <citation type="submission" date="2020-06" db="EMBL/GenBank/DDBJ databases">
        <title>Draft genome of Bugula neritina, a colonial animal packing powerful symbionts and potential medicines.</title>
        <authorList>
            <person name="Rayko M."/>
        </authorList>
    </citation>
    <scope>NUCLEOTIDE SEQUENCE [LARGE SCALE GENOMIC DNA]</scope>
    <source>
        <strain evidence="2">Kwan_BN1</strain>
    </source>
</reference>
<dbReference type="OrthoDB" id="6285815at2759"/>